<dbReference type="RefSeq" id="WP_140884789.1">
    <property type="nucleotide sequence ID" value="NZ_RCZP01000016.1"/>
</dbReference>
<dbReference type="PANTHER" id="PTHR23028:SF131">
    <property type="entry name" value="BLR2367 PROTEIN"/>
    <property type="match status" value="1"/>
</dbReference>
<dbReference type="GO" id="GO:0000271">
    <property type="term" value="P:polysaccharide biosynthetic process"/>
    <property type="evidence" value="ECO:0007669"/>
    <property type="project" value="TreeGrafter"/>
</dbReference>
<comment type="caution">
    <text evidence="3">The sequence shown here is derived from an EMBL/GenBank/DDBJ whole genome shotgun (WGS) entry which is preliminary data.</text>
</comment>
<organism evidence="3 4">
    <name type="scientific">Muricoccus nepalensis</name>
    <dbReference type="NCBI Taxonomy" id="1854500"/>
    <lineage>
        <taxon>Bacteria</taxon>
        <taxon>Pseudomonadati</taxon>
        <taxon>Pseudomonadota</taxon>
        <taxon>Alphaproteobacteria</taxon>
        <taxon>Acetobacterales</taxon>
        <taxon>Roseomonadaceae</taxon>
        <taxon>Muricoccus</taxon>
    </lineage>
</organism>
<gene>
    <name evidence="3" type="ORF">EAH89_16385</name>
</gene>
<dbReference type="Pfam" id="PF01757">
    <property type="entry name" value="Acyl_transf_3"/>
    <property type="match status" value="1"/>
</dbReference>
<reference evidence="3 4" key="1">
    <citation type="journal article" date="2019" name="Environ. Microbiol.">
        <title>Species interactions and distinct microbial communities in high Arctic permafrost affected cryosols are associated with the CH4 and CO2 gas fluxes.</title>
        <authorList>
            <person name="Altshuler I."/>
            <person name="Hamel J."/>
            <person name="Turney S."/>
            <person name="Magnuson E."/>
            <person name="Levesque R."/>
            <person name="Greer C."/>
            <person name="Whyte L.G."/>
        </authorList>
    </citation>
    <scope>NUCLEOTIDE SEQUENCE [LARGE SCALE GENOMIC DNA]</scope>
    <source>
        <strain evidence="3 4">S9.3B</strain>
    </source>
</reference>
<evidence type="ECO:0000256" key="1">
    <source>
        <dbReference type="SAM" id="Phobius"/>
    </source>
</evidence>
<feature type="transmembrane region" description="Helical" evidence="1">
    <location>
        <begin position="285"/>
        <end position="303"/>
    </location>
</feature>
<proteinExistence type="predicted"/>
<keyword evidence="3" id="KW-0808">Transferase</keyword>
<evidence type="ECO:0000313" key="4">
    <source>
        <dbReference type="Proteomes" id="UP000317078"/>
    </source>
</evidence>
<evidence type="ECO:0000259" key="2">
    <source>
        <dbReference type="Pfam" id="PF01757"/>
    </source>
</evidence>
<dbReference type="GO" id="GO:0016020">
    <property type="term" value="C:membrane"/>
    <property type="evidence" value="ECO:0007669"/>
    <property type="project" value="TreeGrafter"/>
</dbReference>
<keyword evidence="1" id="KW-1133">Transmembrane helix</keyword>
<dbReference type="InterPro" id="IPR050879">
    <property type="entry name" value="Acyltransferase_3"/>
</dbReference>
<feature type="transmembrane region" description="Helical" evidence="1">
    <location>
        <begin position="248"/>
        <end position="273"/>
    </location>
</feature>
<dbReference type="OrthoDB" id="9796461at2"/>
<dbReference type="PANTHER" id="PTHR23028">
    <property type="entry name" value="ACETYLTRANSFERASE"/>
    <property type="match status" value="1"/>
</dbReference>
<name>A0A502FW82_9PROT</name>
<keyword evidence="3" id="KW-0012">Acyltransferase</keyword>
<dbReference type="InterPro" id="IPR002656">
    <property type="entry name" value="Acyl_transf_3_dom"/>
</dbReference>
<feature type="transmembrane region" description="Helical" evidence="1">
    <location>
        <begin position="103"/>
        <end position="122"/>
    </location>
</feature>
<dbReference type="GO" id="GO:0016747">
    <property type="term" value="F:acyltransferase activity, transferring groups other than amino-acyl groups"/>
    <property type="evidence" value="ECO:0007669"/>
    <property type="project" value="InterPro"/>
</dbReference>
<feature type="domain" description="Acyltransferase 3" evidence="2">
    <location>
        <begin position="39"/>
        <end position="388"/>
    </location>
</feature>
<accession>A0A502FW82</accession>
<feature type="transmembrane region" description="Helical" evidence="1">
    <location>
        <begin position="38"/>
        <end position="62"/>
    </location>
</feature>
<feature type="transmembrane region" description="Helical" evidence="1">
    <location>
        <begin position="176"/>
        <end position="197"/>
    </location>
</feature>
<dbReference type="EMBL" id="RCZP01000016">
    <property type="protein sequence ID" value="TPG53542.1"/>
    <property type="molecule type" value="Genomic_DNA"/>
</dbReference>
<keyword evidence="1" id="KW-0812">Transmembrane</keyword>
<feature type="transmembrane region" description="Helical" evidence="1">
    <location>
        <begin position="217"/>
        <end position="236"/>
    </location>
</feature>
<protein>
    <submittedName>
        <fullName evidence="3">Acyltransferase</fullName>
    </submittedName>
</protein>
<feature type="transmembrane region" description="Helical" evidence="1">
    <location>
        <begin position="309"/>
        <end position="328"/>
    </location>
</feature>
<evidence type="ECO:0000313" key="3">
    <source>
        <dbReference type="EMBL" id="TPG53542.1"/>
    </source>
</evidence>
<dbReference type="AlphaFoldDB" id="A0A502FW82"/>
<keyword evidence="1" id="KW-0472">Membrane</keyword>
<feature type="transmembrane region" description="Helical" evidence="1">
    <location>
        <begin position="142"/>
        <end position="164"/>
    </location>
</feature>
<sequence length="408" mass="42475">MNGLLLGPAALRDVAGRPGSCPAPSLPSSRGVAEAGRIVWLDVLRAVAVLLVTVGHVFMVGVNDGPTVSLWLPLPEGPLFGPDAYQQNVIGILGDVLTRSTGANVGGLGVGTFFLISGYVILQTIDRTPPLAFILRRVFRIFPLCIVASLAAAGVTALYCAWAGGVSPHSVRSVLFSAFALADFVGAFPVIPVLWTLRTELVFYALIAATACAVPRIRLGTLVGLAVGCLCGVLAVEACRNGSLLPASVLMIAVQVSGMLVYVNFMLIGAALYRGHSEGRRAAGAAVAGVLGVVFLLGAGPFFRAGPLGVSLADAFYSILLFVAAAWLKPRGAWTAPLRWVADISYPLYLVHVPLAWACLVLLAQAGLGPTLSGFLSLVPVTLLAWALHLGVEKPGNRLGRRLSRGVA</sequence>
<feature type="transmembrane region" description="Helical" evidence="1">
    <location>
        <begin position="374"/>
        <end position="392"/>
    </location>
</feature>
<keyword evidence="4" id="KW-1185">Reference proteome</keyword>
<feature type="transmembrane region" description="Helical" evidence="1">
    <location>
        <begin position="348"/>
        <end position="368"/>
    </location>
</feature>
<dbReference type="Proteomes" id="UP000317078">
    <property type="component" value="Unassembled WGS sequence"/>
</dbReference>